<feature type="zinc finger region" description="TRAF-type" evidence="4">
    <location>
        <begin position="114"/>
        <end position="156"/>
    </location>
</feature>
<evidence type="ECO:0000256" key="2">
    <source>
        <dbReference type="ARBA" id="ARBA00022771"/>
    </source>
</evidence>
<dbReference type="SUPFAM" id="SSF57850">
    <property type="entry name" value="RING/U-box"/>
    <property type="match status" value="1"/>
</dbReference>
<evidence type="ECO:0000256" key="1">
    <source>
        <dbReference type="ARBA" id="ARBA00022723"/>
    </source>
</evidence>
<dbReference type="SUPFAM" id="SSF49599">
    <property type="entry name" value="TRAF domain-like"/>
    <property type="match status" value="2"/>
</dbReference>
<feature type="zinc finger region" description="TRAF-type" evidence="4">
    <location>
        <begin position="202"/>
        <end position="244"/>
    </location>
</feature>
<evidence type="ECO:0000259" key="6">
    <source>
        <dbReference type="PROSITE" id="PS50145"/>
    </source>
</evidence>
<sequence length="289" mass="33430">MASCGSNTGEGFNPEQFETPPSQELMCGICLMVVNEPFLTYCGLSYCNFCFNKWRNGKDVVTCPLDYKQLETNVSGLMQFIADKKTERLVLSLCVKYMNGPCSWKGELRDKKKHLTKCDHEVIKCVFDGCDTRLARNWMEKHEETCEWKIVTCEFCDVPYPKREEEQFMADKKTERQVLSLCVKCMNGPCSWKGELRDKKKHLTKCDHEVIKCVFDGCDTRLARNSMEKHEETCEWKIVTCEFCDVPYPKREEEGLQITKTSFVTLVIHPFPSLARTCLKAKKAMPLKI</sequence>
<organism evidence="7 8">
    <name type="scientific">Nematostella vectensis</name>
    <name type="common">Starlet sea anemone</name>
    <dbReference type="NCBI Taxonomy" id="45351"/>
    <lineage>
        <taxon>Eukaryota</taxon>
        <taxon>Metazoa</taxon>
        <taxon>Cnidaria</taxon>
        <taxon>Anthozoa</taxon>
        <taxon>Hexacorallia</taxon>
        <taxon>Actiniaria</taxon>
        <taxon>Edwardsiidae</taxon>
        <taxon>Nematostella</taxon>
    </lineage>
</organism>
<evidence type="ECO:0000313" key="8">
    <source>
        <dbReference type="Proteomes" id="UP000001593"/>
    </source>
</evidence>
<dbReference type="eggNOG" id="KOG0297">
    <property type="taxonomic scope" value="Eukaryota"/>
</dbReference>
<proteinExistence type="predicted"/>
<name>A7T190_NEMVE</name>
<dbReference type="HOGENOM" id="CLU_964114_0_0_1"/>
<dbReference type="AlphaFoldDB" id="A7T190"/>
<dbReference type="Proteomes" id="UP000001593">
    <property type="component" value="Unassembled WGS sequence"/>
</dbReference>
<dbReference type="GO" id="GO:0043122">
    <property type="term" value="P:regulation of canonical NF-kappaB signal transduction"/>
    <property type="evidence" value="ECO:0000318"/>
    <property type="project" value="GO_Central"/>
</dbReference>
<dbReference type="InParanoid" id="A7T190"/>
<evidence type="ECO:0000259" key="5">
    <source>
        <dbReference type="PROSITE" id="PS50089"/>
    </source>
</evidence>
<protein>
    <submittedName>
        <fullName evidence="7">Uncharacterized protein</fullName>
    </submittedName>
</protein>
<keyword evidence="3 4" id="KW-0862">Zinc</keyword>
<dbReference type="InterPro" id="IPR001293">
    <property type="entry name" value="Znf_TRAF"/>
</dbReference>
<dbReference type="InterPro" id="IPR013083">
    <property type="entry name" value="Znf_RING/FYVE/PHD"/>
</dbReference>
<dbReference type="PhylomeDB" id="A7T190"/>
<feature type="domain" description="TRAF-type" evidence="6">
    <location>
        <begin position="202"/>
        <end position="244"/>
    </location>
</feature>
<dbReference type="InterPro" id="IPR001841">
    <property type="entry name" value="Znf_RING"/>
</dbReference>
<evidence type="ECO:0000256" key="4">
    <source>
        <dbReference type="PROSITE-ProRule" id="PRU00207"/>
    </source>
</evidence>
<evidence type="ECO:0000256" key="3">
    <source>
        <dbReference type="ARBA" id="ARBA00022833"/>
    </source>
</evidence>
<dbReference type="PROSITE" id="PS50145">
    <property type="entry name" value="ZF_TRAF"/>
    <property type="match status" value="2"/>
</dbReference>
<dbReference type="PANTHER" id="PTHR10131:SF148">
    <property type="entry name" value="TNF RECEPTOR-ASSOCIATED FACTOR"/>
    <property type="match status" value="1"/>
</dbReference>
<feature type="domain" description="RING-type" evidence="5">
    <location>
        <begin position="27"/>
        <end position="66"/>
    </location>
</feature>
<keyword evidence="8" id="KW-1185">Reference proteome</keyword>
<dbReference type="GO" id="GO:0008270">
    <property type="term" value="F:zinc ion binding"/>
    <property type="evidence" value="ECO:0007669"/>
    <property type="project" value="UniProtKB-KW"/>
</dbReference>
<dbReference type="EMBL" id="DS470089">
    <property type="protein sequence ID" value="EDO30277.1"/>
    <property type="molecule type" value="Genomic_DNA"/>
</dbReference>
<dbReference type="GO" id="GO:0035591">
    <property type="term" value="F:signaling adaptor activity"/>
    <property type="evidence" value="ECO:0000318"/>
    <property type="project" value="GO_Central"/>
</dbReference>
<accession>A7T190</accession>
<reference evidence="7 8" key="1">
    <citation type="journal article" date="2007" name="Science">
        <title>Sea anemone genome reveals ancestral eumetazoan gene repertoire and genomic organization.</title>
        <authorList>
            <person name="Putnam N.H."/>
            <person name="Srivastava M."/>
            <person name="Hellsten U."/>
            <person name="Dirks B."/>
            <person name="Chapman J."/>
            <person name="Salamov A."/>
            <person name="Terry A."/>
            <person name="Shapiro H."/>
            <person name="Lindquist E."/>
            <person name="Kapitonov V.V."/>
            <person name="Jurka J."/>
            <person name="Genikhovich G."/>
            <person name="Grigoriev I.V."/>
            <person name="Lucas S.M."/>
            <person name="Steele R.E."/>
            <person name="Finnerty J.R."/>
            <person name="Technau U."/>
            <person name="Martindale M.Q."/>
            <person name="Rokhsar D.S."/>
        </authorList>
    </citation>
    <scope>NUCLEOTIDE SEQUENCE [LARGE SCALE GENOMIC DNA]</scope>
    <source>
        <strain evidence="8">CH2 X CH6</strain>
    </source>
</reference>
<dbReference type="Gene3D" id="3.30.40.10">
    <property type="entry name" value="Zinc/RING finger domain, C3HC4 (zinc finger)"/>
    <property type="match status" value="2"/>
</dbReference>
<dbReference type="PANTHER" id="PTHR10131">
    <property type="entry name" value="TNF RECEPTOR ASSOCIATED FACTOR"/>
    <property type="match status" value="1"/>
</dbReference>
<keyword evidence="2 4" id="KW-0863">Zinc-finger</keyword>
<dbReference type="STRING" id="45351.A7T190"/>
<evidence type="ECO:0000313" key="7">
    <source>
        <dbReference type="EMBL" id="EDO30277.1"/>
    </source>
</evidence>
<dbReference type="GO" id="GO:0005737">
    <property type="term" value="C:cytoplasm"/>
    <property type="evidence" value="ECO:0000318"/>
    <property type="project" value="GO_Central"/>
</dbReference>
<gene>
    <name evidence="7" type="ORF">NEMVEDRAFT_v1g220806</name>
</gene>
<dbReference type="FunFam" id="3.30.40.10:FF:001143">
    <property type="entry name" value="Predicted protein"/>
    <property type="match status" value="1"/>
</dbReference>
<dbReference type="Pfam" id="PF00097">
    <property type="entry name" value="zf-C3HC4"/>
    <property type="match status" value="1"/>
</dbReference>
<dbReference type="InterPro" id="IPR018957">
    <property type="entry name" value="Znf_C3HC4_RING-type"/>
</dbReference>
<dbReference type="PROSITE" id="PS50089">
    <property type="entry name" value="ZF_RING_2"/>
    <property type="match status" value="1"/>
</dbReference>
<feature type="domain" description="TRAF-type" evidence="6">
    <location>
        <begin position="114"/>
        <end position="156"/>
    </location>
</feature>
<dbReference type="GO" id="GO:0007166">
    <property type="term" value="P:cell surface receptor signaling pathway"/>
    <property type="evidence" value="ECO:0000318"/>
    <property type="project" value="GO_Central"/>
</dbReference>
<keyword evidence="1 4" id="KW-0479">Metal-binding</keyword>
<dbReference type="OMA" id="MENDCPR"/>